<organism evidence="1 2">
    <name type="scientific">Triticum urartu</name>
    <name type="common">Red wild einkorn</name>
    <name type="synonym">Crithodium urartu</name>
    <dbReference type="NCBI Taxonomy" id="4572"/>
    <lineage>
        <taxon>Eukaryota</taxon>
        <taxon>Viridiplantae</taxon>
        <taxon>Streptophyta</taxon>
        <taxon>Embryophyta</taxon>
        <taxon>Tracheophyta</taxon>
        <taxon>Spermatophyta</taxon>
        <taxon>Magnoliopsida</taxon>
        <taxon>Liliopsida</taxon>
        <taxon>Poales</taxon>
        <taxon>Poaceae</taxon>
        <taxon>BOP clade</taxon>
        <taxon>Pooideae</taxon>
        <taxon>Triticodae</taxon>
        <taxon>Triticeae</taxon>
        <taxon>Triticinae</taxon>
        <taxon>Triticum</taxon>
    </lineage>
</organism>
<sequence length="138" mass="15174">MFASYRRHACRCRGAPACAASLMTLQTRSCCLYDTASPYSGWTALCRFTLLCLKAPMYPGPAQGKFWDEVLEVPCKQAWRPRSCCSGWVYPLPLAEDGLDDGAPTLTQVLASALSLCVSITLPPHLCFEFALCLARLM</sequence>
<evidence type="ECO:0000313" key="2">
    <source>
        <dbReference type="Proteomes" id="UP000015106"/>
    </source>
</evidence>
<reference evidence="1" key="3">
    <citation type="submission" date="2022-06" db="UniProtKB">
        <authorList>
            <consortium name="EnsemblPlants"/>
        </authorList>
    </citation>
    <scope>IDENTIFICATION</scope>
</reference>
<proteinExistence type="predicted"/>
<accession>A0A8R7PNT9</accession>
<dbReference type="Proteomes" id="UP000015106">
    <property type="component" value="Chromosome 3"/>
</dbReference>
<keyword evidence="2" id="KW-1185">Reference proteome</keyword>
<reference evidence="1" key="2">
    <citation type="submission" date="2018-03" db="EMBL/GenBank/DDBJ databases">
        <title>The Triticum urartu genome reveals the dynamic nature of wheat genome evolution.</title>
        <authorList>
            <person name="Ling H."/>
            <person name="Ma B."/>
            <person name="Shi X."/>
            <person name="Liu H."/>
            <person name="Dong L."/>
            <person name="Sun H."/>
            <person name="Cao Y."/>
            <person name="Gao Q."/>
            <person name="Zheng S."/>
            <person name="Li Y."/>
            <person name="Yu Y."/>
            <person name="Du H."/>
            <person name="Qi M."/>
            <person name="Li Y."/>
            <person name="Yu H."/>
            <person name="Cui Y."/>
            <person name="Wang N."/>
            <person name="Chen C."/>
            <person name="Wu H."/>
            <person name="Zhao Y."/>
            <person name="Zhang J."/>
            <person name="Li Y."/>
            <person name="Zhou W."/>
            <person name="Zhang B."/>
            <person name="Hu W."/>
            <person name="Eijk M."/>
            <person name="Tang J."/>
            <person name="Witsenboer H."/>
            <person name="Zhao S."/>
            <person name="Li Z."/>
            <person name="Zhang A."/>
            <person name="Wang D."/>
            <person name="Liang C."/>
        </authorList>
    </citation>
    <scope>NUCLEOTIDE SEQUENCE [LARGE SCALE GENOMIC DNA]</scope>
    <source>
        <strain evidence="1">cv. G1812</strain>
    </source>
</reference>
<reference evidence="2" key="1">
    <citation type="journal article" date="2013" name="Nature">
        <title>Draft genome of the wheat A-genome progenitor Triticum urartu.</title>
        <authorList>
            <person name="Ling H.Q."/>
            <person name="Zhao S."/>
            <person name="Liu D."/>
            <person name="Wang J."/>
            <person name="Sun H."/>
            <person name="Zhang C."/>
            <person name="Fan H."/>
            <person name="Li D."/>
            <person name="Dong L."/>
            <person name="Tao Y."/>
            <person name="Gao C."/>
            <person name="Wu H."/>
            <person name="Li Y."/>
            <person name="Cui Y."/>
            <person name="Guo X."/>
            <person name="Zheng S."/>
            <person name="Wang B."/>
            <person name="Yu K."/>
            <person name="Liang Q."/>
            <person name="Yang W."/>
            <person name="Lou X."/>
            <person name="Chen J."/>
            <person name="Feng M."/>
            <person name="Jian J."/>
            <person name="Zhang X."/>
            <person name="Luo G."/>
            <person name="Jiang Y."/>
            <person name="Liu J."/>
            <person name="Wang Z."/>
            <person name="Sha Y."/>
            <person name="Zhang B."/>
            <person name="Wu H."/>
            <person name="Tang D."/>
            <person name="Shen Q."/>
            <person name="Xue P."/>
            <person name="Zou S."/>
            <person name="Wang X."/>
            <person name="Liu X."/>
            <person name="Wang F."/>
            <person name="Yang Y."/>
            <person name="An X."/>
            <person name="Dong Z."/>
            <person name="Zhang K."/>
            <person name="Zhang X."/>
            <person name="Luo M.C."/>
            <person name="Dvorak J."/>
            <person name="Tong Y."/>
            <person name="Wang J."/>
            <person name="Yang H."/>
            <person name="Li Z."/>
            <person name="Wang D."/>
            <person name="Zhang A."/>
            <person name="Wang J."/>
        </authorList>
    </citation>
    <scope>NUCLEOTIDE SEQUENCE</scope>
    <source>
        <strain evidence="2">cv. G1812</strain>
    </source>
</reference>
<dbReference type="EnsemblPlants" id="TuG1812G0300000742.01.T02">
    <property type="protein sequence ID" value="TuG1812G0300000742.01.T02"/>
    <property type="gene ID" value="TuG1812G0300000742.01"/>
</dbReference>
<dbReference type="AlphaFoldDB" id="A0A8R7PNT9"/>
<evidence type="ECO:0000313" key="1">
    <source>
        <dbReference type="EnsemblPlants" id="TuG1812G0300000742.01.T02"/>
    </source>
</evidence>
<protein>
    <submittedName>
        <fullName evidence="1">Uncharacterized protein</fullName>
    </submittedName>
</protein>
<name>A0A8R7PNT9_TRIUA</name>
<dbReference type="Gramene" id="TuG1812G0300000742.01.T02">
    <property type="protein sequence ID" value="TuG1812G0300000742.01.T02"/>
    <property type="gene ID" value="TuG1812G0300000742.01"/>
</dbReference>